<gene>
    <name evidence="3" type="ORF">Fcan01_19382</name>
</gene>
<dbReference type="OMA" id="CSIEWSA"/>
<dbReference type="Proteomes" id="UP000198287">
    <property type="component" value="Unassembled WGS sequence"/>
</dbReference>
<dbReference type="PANTHER" id="PTHR33236:SF5">
    <property type="entry name" value="CUB DOMAIN-CONTAINING PROTEIN"/>
    <property type="match status" value="1"/>
</dbReference>
<comment type="caution">
    <text evidence="3">The sequence shown here is derived from an EMBL/GenBank/DDBJ whole genome shotgun (WGS) entry which is preliminary data.</text>
</comment>
<evidence type="ECO:0000256" key="1">
    <source>
        <dbReference type="SAM" id="SignalP"/>
    </source>
</evidence>
<protein>
    <recommendedName>
        <fullName evidence="2">CUB domain-containing protein</fullName>
    </recommendedName>
</protein>
<keyword evidence="4" id="KW-1185">Reference proteome</keyword>
<feature type="chain" id="PRO_5012081787" description="CUB domain-containing protein" evidence="1">
    <location>
        <begin position="25"/>
        <end position="386"/>
    </location>
</feature>
<dbReference type="PANTHER" id="PTHR33236">
    <property type="entry name" value="INTRAFLAGELLAR TRANSPORT PROTEIN 122 FAMILY PROTEIN-RELATED"/>
    <property type="match status" value="1"/>
</dbReference>
<evidence type="ECO:0000313" key="3">
    <source>
        <dbReference type="EMBL" id="OXA45889.1"/>
    </source>
</evidence>
<dbReference type="Pfam" id="PF26080">
    <property type="entry name" value="CUB_animal"/>
    <property type="match status" value="1"/>
</dbReference>
<dbReference type="STRING" id="158441.A0A226DL18"/>
<feature type="signal peptide" evidence="1">
    <location>
        <begin position="1"/>
        <end position="24"/>
    </location>
</feature>
<evidence type="ECO:0000259" key="2">
    <source>
        <dbReference type="Pfam" id="PF26080"/>
    </source>
</evidence>
<organism evidence="3 4">
    <name type="scientific">Folsomia candida</name>
    <name type="common">Springtail</name>
    <dbReference type="NCBI Taxonomy" id="158441"/>
    <lineage>
        <taxon>Eukaryota</taxon>
        <taxon>Metazoa</taxon>
        <taxon>Ecdysozoa</taxon>
        <taxon>Arthropoda</taxon>
        <taxon>Hexapoda</taxon>
        <taxon>Collembola</taxon>
        <taxon>Entomobryomorpha</taxon>
        <taxon>Isotomoidea</taxon>
        <taxon>Isotomidae</taxon>
        <taxon>Proisotominae</taxon>
        <taxon>Folsomia</taxon>
    </lineage>
</organism>
<accession>A0A226DL18</accession>
<sequence>MGTFINRSDILKVVLVLLVHQTLGKRTLLFTENVIPEEEISGNSTRDGKLLPFLALVNVAQSQCTVTGMTGTCVKKSVCTSMKGVELGTCGGGFGTCCQIKRECTADPVVVTTNLVRLVPGAEFHELCRYVLQKPATSKKKEEICQIRLDFTRFMIAEGTDIQFTGDCDADTLTISGQTNAKLGPLCGNLDKQRMYLNYGDSDKINLDIFMMADGGQTWDILVTQIKCNSPDLAPPGCLQYFTEQRMMVKSFNFDLGHQLNNQDYSICVRTNPSMKTITWRTCGGDQDFSISGDPTSAAVGVGATSGDMCNLDFVMIYGDKRYCGTWFEGSVSTTTQPFMMHVHFDDEETAIPPGGVPQMCNVLPLPKGCDLENKGFCLVYSQSPN</sequence>
<reference evidence="3 4" key="1">
    <citation type="submission" date="2015-12" db="EMBL/GenBank/DDBJ databases">
        <title>The genome of Folsomia candida.</title>
        <authorList>
            <person name="Faddeeva A."/>
            <person name="Derks M.F."/>
            <person name="Anvar Y."/>
            <person name="Smit S."/>
            <person name="Van Straalen N."/>
            <person name="Roelofs D."/>
        </authorList>
    </citation>
    <scope>NUCLEOTIDE SEQUENCE [LARGE SCALE GENOMIC DNA]</scope>
    <source>
        <strain evidence="3 4">VU population</strain>
        <tissue evidence="3">Whole body</tissue>
    </source>
</reference>
<dbReference type="OrthoDB" id="6337346at2759"/>
<dbReference type="AlphaFoldDB" id="A0A226DL18"/>
<evidence type="ECO:0000313" key="4">
    <source>
        <dbReference type="Proteomes" id="UP000198287"/>
    </source>
</evidence>
<name>A0A226DL18_FOLCA</name>
<keyword evidence="1" id="KW-0732">Signal</keyword>
<proteinExistence type="predicted"/>
<dbReference type="InterPro" id="IPR058698">
    <property type="entry name" value="CUB_metazoa"/>
</dbReference>
<dbReference type="EMBL" id="LNIX01000016">
    <property type="protein sequence ID" value="OXA45889.1"/>
    <property type="molecule type" value="Genomic_DNA"/>
</dbReference>
<feature type="domain" description="CUB" evidence="2">
    <location>
        <begin position="235"/>
        <end position="383"/>
    </location>
</feature>